<dbReference type="GO" id="GO:0004095">
    <property type="term" value="F:carnitine O-palmitoyltransferase activity"/>
    <property type="evidence" value="ECO:0007669"/>
    <property type="project" value="TreeGrafter"/>
</dbReference>
<name>A0A0N0P6E3_LEPSE</name>
<evidence type="ECO:0000259" key="4">
    <source>
        <dbReference type="Pfam" id="PF00755"/>
    </source>
</evidence>
<dbReference type="PANTHER" id="PTHR22589">
    <property type="entry name" value="CARNITINE O-ACYLTRANSFERASE"/>
    <property type="match status" value="1"/>
</dbReference>
<dbReference type="Proteomes" id="UP000038009">
    <property type="component" value="Unassembled WGS sequence"/>
</dbReference>
<dbReference type="EMBL" id="LJSK01000083">
    <property type="protein sequence ID" value="KPI87529.1"/>
    <property type="molecule type" value="Genomic_DNA"/>
</dbReference>
<evidence type="ECO:0000256" key="2">
    <source>
        <dbReference type="ARBA" id="ARBA00022679"/>
    </source>
</evidence>
<dbReference type="GO" id="GO:0005739">
    <property type="term" value="C:mitochondrion"/>
    <property type="evidence" value="ECO:0007669"/>
    <property type="project" value="TreeGrafter"/>
</dbReference>
<dbReference type="VEuPathDB" id="TriTrypDB:Lsey_0083_0030"/>
<gene>
    <name evidence="5" type="ORF">ABL78_3372</name>
</gene>
<dbReference type="Pfam" id="PF00755">
    <property type="entry name" value="Carn_acyltransf"/>
    <property type="match status" value="1"/>
</dbReference>
<evidence type="ECO:0000313" key="6">
    <source>
        <dbReference type="Proteomes" id="UP000038009"/>
    </source>
</evidence>
<protein>
    <submittedName>
        <fullName evidence="5">Putative carnitine/choline acetyltransferase</fullName>
    </submittedName>
</protein>
<keyword evidence="6" id="KW-1185">Reference proteome</keyword>
<dbReference type="GO" id="GO:0006635">
    <property type="term" value="P:fatty acid beta-oxidation"/>
    <property type="evidence" value="ECO:0007669"/>
    <property type="project" value="TreeGrafter"/>
</dbReference>
<dbReference type="Gene3D" id="3.30.559.10">
    <property type="entry name" value="Chloramphenicol acetyltransferase-like domain"/>
    <property type="match status" value="1"/>
</dbReference>
<dbReference type="PROSITE" id="PS00439">
    <property type="entry name" value="ACYLTRANSF_C_1"/>
    <property type="match status" value="1"/>
</dbReference>
<dbReference type="InterPro" id="IPR000542">
    <property type="entry name" value="Carn_acyl_trans"/>
</dbReference>
<evidence type="ECO:0000256" key="1">
    <source>
        <dbReference type="ARBA" id="ARBA00005232"/>
    </source>
</evidence>
<dbReference type="PANTHER" id="PTHR22589:SF60">
    <property type="entry name" value="O-PALMITOYLTRANSFERASE II, PUTATIVE-RELATED"/>
    <property type="match status" value="1"/>
</dbReference>
<comment type="caution">
    <text evidence="5">The sequence shown here is derived from an EMBL/GenBank/DDBJ whole genome shotgun (WGS) entry which is preliminary data.</text>
</comment>
<evidence type="ECO:0000313" key="5">
    <source>
        <dbReference type="EMBL" id="KPI87529.1"/>
    </source>
</evidence>
<dbReference type="OMA" id="FRMYNIC"/>
<reference evidence="5 6" key="1">
    <citation type="journal article" date="2015" name="PLoS Pathog.">
        <title>Leptomonas seymouri: Adaptations to the Dixenous Life Cycle Analyzed by Genome Sequencing, Transcriptome Profiling and Co-infection with Leishmania donovani.</title>
        <authorList>
            <person name="Kraeva N."/>
            <person name="Butenko A."/>
            <person name="Hlavacova J."/>
            <person name="Kostygov A."/>
            <person name="Myskova J."/>
            <person name="Grybchuk D."/>
            <person name="Lestinova T."/>
            <person name="Votypka J."/>
            <person name="Volf P."/>
            <person name="Opperdoes F."/>
            <person name="Flegontov P."/>
            <person name="Lukes J."/>
            <person name="Yurchenko V."/>
        </authorList>
    </citation>
    <scope>NUCLEOTIDE SEQUENCE [LARGE SCALE GENOMIC DNA]</scope>
    <source>
        <strain evidence="5 6">ATCC 30220</strain>
    </source>
</reference>
<comment type="similarity">
    <text evidence="1">Belongs to the carnitine/choline acetyltransferase family.</text>
</comment>
<organism evidence="5 6">
    <name type="scientific">Leptomonas seymouri</name>
    <dbReference type="NCBI Taxonomy" id="5684"/>
    <lineage>
        <taxon>Eukaryota</taxon>
        <taxon>Discoba</taxon>
        <taxon>Euglenozoa</taxon>
        <taxon>Kinetoplastea</taxon>
        <taxon>Metakinetoplastina</taxon>
        <taxon>Trypanosomatida</taxon>
        <taxon>Trypanosomatidae</taxon>
        <taxon>Leishmaniinae</taxon>
        <taxon>Leptomonas</taxon>
    </lineage>
</organism>
<feature type="domain" description="Choline/carnitine acyltransferase" evidence="4">
    <location>
        <begin position="19"/>
        <end position="602"/>
    </location>
</feature>
<dbReference type="AlphaFoldDB" id="A0A0N0P6E3"/>
<proteinExistence type="inferred from homology"/>
<dbReference type="InterPro" id="IPR042231">
    <property type="entry name" value="Cho/carn_acyl_trans_2"/>
</dbReference>
<dbReference type="InterPro" id="IPR039551">
    <property type="entry name" value="Cho/carn_acyl_trans"/>
</dbReference>
<keyword evidence="2 5" id="KW-0808">Transferase</keyword>
<evidence type="ECO:0000256" key="3">
    <source>
        <dbReference type="ARBA" id="ARBA00023315"/>
    </source>
</evidence>
<keyword evidence="3" id="KW-0012">Acyltransferase</keyword>
<sequence length="630" mass="68444">MKRIAASELQSNVLKLPRLPIPSITASMDGYCASLKALWSSDVTAPHLAKLDAFLLSSAPVLQKHLVEADKAAAEAGTAPHTYLETMMTQAALSSRLPLEVNMNASFVLQRTIPNTDHTQAGVASAMTHAIACWIQEVRTKGLQVPEDPSKQFDVSPLLTEFGRSLIPSKEADAIHTTPLGDLEHVIVLHDGHPYVVRIFDENKLVVDRRLIQKAFEFILSITPDLDNPAPAAVLTAGSRSVWGLAYQELIKIPENAEVLRLFRESAIVICLDGLKWGSNESLAEASALHGCKEELENRWFDKHQMIVSEDGQVAFNFESTVSDRVHWAKWIDDVLNILKGRGGSGVSTQGVDGAEVTAIVKPLSVTYGKSFVTHIRAARQEALSIVTDTEVHSIHIPYGRAQLSALKVEPDAFVQMCLQLAVHQMRNRLCSTTEACSTARFFHGKTELMHTATQEMLELATKLAQHQQDGEAAAALDTESKDALANLIRATSNRHVSLTAAAGRGDGFDRHLMALRHVAQNNGDKAALAFFEDELFAKTNNAVLATSELSMPWLRYYTFGPSNPNGYGLGYVIDDQEVRVSLSAFTNSPATNVSDMKSALAATCDTLYQLLGGTPAARPAAKPAAQPAA</sequence>
<accession>A0A0N0P6E3</accession>
<dbReference type="SUPFAM" id="SSF52777">
    <property type="entry name" value="CoA-dependent acyltransferases"/>
    <property type="match status" value="2"/>
</dbReference>
<dbReference type="Gene3D" id="3.30.559.70">
    <property type="entry name" value="Choline/Carnitine o-acyltransferase, domain 2"/>
    <property type="match status" value="1"/>
</dbReference>
<dbReference type="OrthoDB" id="240216at2759"/>
<dbReference type="InterPro" id="IPR023213">
    <property type="entry name" value="CAT-like_dom_sf"/>
</dbReference>